<keyword evidence="2 5" id="KW-0717">Septation</keyword>
<dbReference type="RefSeq" id="WP_123959917.1">
    <property type="nucleotide sequence ID" value="NZ_CP033898.1"/>
</dbReference>
<dbReference type="KEGG" id="cpso:CPPEL_04025"/>
<dbReference type="InterPro" id="IPR038594">
    <property type="entry name" value="SepF-like_sf"/>
</dbReference>
<dbReference type="OrthoDB" id="3731101at2"/>
<proteinExistence type="inferred from homology"/>
<keyword evidence="1 5" id="KW-0132">Cell division</keyword>
<protein>
    <recommendedName>
        <fullName evidence="5">Cell division protein SepF</fullName>
    </recommendedName>
</protein>
<comment type="function">
    <text evidence="4 5">Cell division protein that is part of the divisome complex and is recruited early to the Z-ring. Probably stimulates Z-ring formation, perhaps through the cross-linking of FtsZ protofilaments. Its function overlaps with FtsA.</text>
</comment>
<comment type="subcellular location">
    <subcellularLocation>
        <location evidence="5">Cytoplasm</location>
    </subcellularLocation>
    <text evidence="5">Localizes to the division site, in a FtsZ-dependent manner.</text>
</comment>
<dbReference type="PANTHER" id="PTHR35798:SF1">
    <property type="entry name" value="CELL DIVISION PROTEIN SEPF"/>
    <property type="match status" value="1"/>
</dbReference>
<dbReference type="Proteomes" id="UP000271426">
    <property type="component" value="Chromosome"/>
</dbReference>
<keyword evidence="5" id="KW-0963">Cytoplasm</keyword>
<evidence type="ECO:0000313" key="7">
    <source>
        <dbReference type="Proteomes" id="UP000271426"/>
    </source>
</evidence>
<evidence type="ECO:0000256" key="4">
    <source>
        <dbReference type="ARBA" id="ARBA00044936"/>
    </source>
</evidence>
<comment type="subunit">
    <text evidence="5">Homodimer. Interacts with FtsZ.</text>
</comment>
<sequence length="146" mass="16843">MSFVKRTKEFFGLDNEAVAYEEDAYYGEPRYEHTSSYAPERSYDRYEAYDRRDARAAYPSSIVNITAHSYSDAKRVGEAFRDGDAIVLDLRDLPRDEAKRFVDFSAGLVMAVDGDLWKLDNMVFGLRPPQAEDLNQDDLRRSARVH</sequence>
<dbReference type="GO" id="GO:0043093">
    <property type="term" value="P:FtsZ-dependent cytokinesis"/>
    <property type="evidence" value="ECO:0007669"/>
    <property type="project" value="UniProtKB-UniRule"/>
</dbReference>
<comment type="similarity">
    <text evidence="5">Belongs to the SepF family.</text>
</comment>
<evidence type="ECO:0000256" key="1">
    <source>
        <dbReference type="ARBA" id="ARBA00022618"/>
    </source>
</evidence>
<name>A0A3G6ITE7_9CORY</name>
<evidence type="ECO:0000256" key="2">
    <source>
        <dbReference type="ARBA" id="ARBA00023210"/>
    </source>
</evidence>
<dbReference type="AlphaFoldDB" id="A0A3G6ITE7"/>
<organism evidence="6 7">
    <name type="scientific">Corynebacterium pseudopelargi</name>
    <dbReference type="NCBI Taxonomy" id="2080757"/>
    <lineage>
        <taxon>Bacteria</taxon>
        <taxon>Bacillati</taxon>
        <taxon>Actinomycetota</taxon>
        <taxon>Actinomycetes</taxon>
        <taxon>Mycobacteriales</taxon>
        <taxon>Corynebacteriaceae</taxon>
        <taxon>Corynebacterium</taxon>
    </lineage>
</organism>
<accession>A0A3G6ITE7</accession>
<dbReference type="GO" id="GO:0005737">
    <property type="term" value="C:cytoplasm"/>
    <property type="evidence" value="ECO:0007669"/>
    <property type="project" value="UniProtKB-SubCell"/>
</dbReference>
<dbReference type="HAMAP" id="MF_01197">
    <property type="entry name" value="SepF"/>
    <property type="match status" value="1"/>
</dbReference>
<dbReference type="GO" id="GO:0000917">
    <property type="term" value="P:division septum assembly"/>
    <property type="evidence" value="ECO:0007669"/>
    <property type="project" value="UniProtKB-KW"/>
</dbReference>
<evidence type="ECO:0000256" key="5">
    <source>
        <dbReference type="HAMAP-Rule" id="MF_01197"/>
    </source>
</evidence>
<reference evidence="6 7" key="1">
    <citation type="submission" date="2018-11" db="EMBL/GenBank/DDBJ databases">
        <authorList>
            <person name="Kleinhagauer T."/>
            <person name="Glaeser S.P."/>
            <person name="Spergser J."/>
            <person name="Ruckert C."/>
            <person name="Kaempfer P."/>
            <person name="Busse H.-J."/>
        </authorList>
    </citation>
    <scope>NUCLEOTIDE SEQUENCE [LARGE SCALE GENOMIC DNA]</scope>
    <source>
        <strain evidence="6 7">812CH</strain>
    </source>
</reference>
<keyword evidence="3 5" id="KW-0131">Cell cycle</keyword>
<evidence type="ECO:0000313" key="6">
    <source>
        <dbReference type="EMBL" id="AZA08933.1"/>
    </source>
</evidence>
<dbReference type="InterPro" id="IPR007561">
    <property type="entry name" value="Cell_div_SepF/SepF-rel"/>
</dbReference>
<evidence type="ECO:0000256" key="3">
    <source>
        <dbReference type="ARBA" id="ARBA00023306"/>
    </source>
</evidence>
<keyword evidence="7" id="KW-1185">Reference proteome</keyword>
<dbReference type="InterPro" id="IPR023052">
    <property type="entry name" value="Cell_div_SepF"/>
</dbReference>
<dbReference type="Gene3D" id="3.30.110.150">
    <property type="entry name" value="SepF-like protein"/>
    <property type="match status" value="1"/>
</dbReference>
<dbReference type="EMBL" id="CP033898">
    <property type="protein sequence ID" value="AZA08933.1"/>
    <property type="molecule type" value="Genomic_DNA"/>
</dbReference>
<dbReference type="PANTHER" id="PTHR35798">
    <property type="entry name" value="CELL DIVISION PROTEIN SEPF"/>
    <property type="match status" value="1"/>
</dbReference>
<gene>
    <name evidence="5 6" type="primary">sepF</name>
    <name evidence="6" type="ORF">CPPEL_04025</name>
</gene>
<dbReference type="Pfam" id="PF04472">
    <property type="entry name" value="SepF"/>
    <property type="match status" value="1"/>
</dbReference>